<organism evidence="1 2">
    <name type="scientific">Vibrio agarivorans</name>
    <dbReference type="NCBI Taxonomy" id="153622"/>
    <lineage>
        <taxon>Bacteria</taxon>
        <taxon>Pseudomonadati</taxon>
        <taxon>Pseudomonadota</taxon>
        <taxon>Gammaproteobacteria</taxon>
        <taxon>Vibrionales</taxon>
        <taxon>Vibrionaceae</taxon>
        <taxon>Vibrio</taxon>
    </lineage>
</organism>
<proteinExistence type="predicted"/>
<name>A0ABT7Y0T3_9VIBR</name>
<evidence type="ECO:0000313" key="1">
    <source>
        <dbReference type="EMBL" id="MDN2481646.1"/>
    </source>
</evidence>
<reference evidence="1" key="1">
    <citation type="submission" date="2024-05" db="EMBL/GenBank/DDBJ databases">
        <title>Genome Sequences of Four Agar- Degrading Marine Bacteria.</title>
        <authorList>
            <person name="Phillips E.K."/>
            <person name="Shaffer J.C."/>
            <person name="Henson M.W."/>
            <person name="Temperton B."/>
            <person name="Thrash C.J."/>
            <person name="Martin M.O."/>
        </authorList>
    </citation>
    <scope>NUCLEOTIDE SEQUENCE</scope>
    <source>
        <strain evidence="1">EKP203</strain>
    </source>
</reference>
<gene>
    <name evidence="1" type="ORF">QWJ08_09580</name>
</gene>
<protein>
    <submittedName>
        <fullName evidence="1">Uncharacterized protein</fullName>
    </submittedName>
</protein>
<dbReference type="Proteomes" id="UP001169719">
    <property type="component" value="Unassembled WGS sequence"/>
</dbReference>
<sequence>MSKARLKALENALRSKIIVLDNYCGCGQCEDCKRINKAFETGDTTHLTEHEILALMGKW</sequence>
<accession>A0ABT7Y0T3</accession>
<keyword evidence="2" id="KW-1185">Reference proteome</keyword>
<dbReference type="RefSeq" id="WP_289961727.1">
    <property type="nucleotide sequence ID" value="NZ_JAUEOZ010000001.1"/>
</dbReference>
<comment type="caution">
    <text evidence="1">The sequence shown here is derived from an EMBL/GenBank/DDBJ whole genome shotgun (WGS) entry which is preliminary data.</text>
</comment>
<dbReference type="EMBL" id="JAUEOZ010000001">
    <property type="protein sequence ID" value="MDN2481646.1"/>
    <property type="molecule type" value="Genomic_DNA"/>
</dbReference>
<evidence type="ECO:0000313" key="2">
    <source>
        <dbReference type="Proteomes" id="UP001169719"/>
    </source>
</evidence>